<organism evidence="5 6">
    <name type="scientific">Paracidovorax wautersii</name>
    <dbReference type="NCBI Taxonomy" id="1177982"/>
    <lineage>
        <taxon>Bacteria</taxon>
        <taxon>Pseudomonadati</taxon>
        <taxon>Pseudomonadota</taxon>
        <taxon>Betaproteobacteria</taxon>
        <taxon>Burkholderiales</taxon>
        <taxon>Comamonadaceae</taxon>
        <taxon>Paracidovorax</taxon>
    </lineage>
</organism>
<keyword evidence="1" id="KW-0805">Transcription regulation</keyword>
<dbReference type="CDD" id="cd01392">
    <property type="entry name" value="HTH_LacI"/>
    <property type="match status" value="1"/>
</dbReference>
<sequence length="334" mass="35770">MSLKQIAAELKLSLTTVSRALNDYPEVAEGTRLQVQAAAQRLGYRPNATARRLALGKAEAVGMVLPIVPGQLASDVQFLTVAAAMTERLARDGMDLLLVSAPQDHELRAYERAIAARRVDAFVVARTQVQDERLQLLARHGMPFVAYGRTEDSQLPAHAWLDFDNHSGGRQAAEHFLSSGLRRMGYVGAPPGYSFAAQRHAGFAATVQAAGDATLPPAAVRRDAFDALSGYRAMQQLLALPGAGRPQAVLVDNDLAGQGALQAVKEQGLRLGQDLELAVYGELPPEAVPPGLLCVRQADSAATGVELAEMVLDLLRGEPLQGLQRLHPPTLQRS</sequence>
<evidence type="ECO:0000256" key="1">
    <source>
        <dbReference type="ARBA" id="ARBA00023015"/>
    </source>
</evidence>
<accession>A0A1I2BYJ0</accession>
<dbReference type="SMART" id="SM00354">
    <property type="entry name" value="HTH_LACI"/>
    <property type="match status" value="1"/>
</dbReference>
<keyword evidence="3" id="KW-0804">Transcription</keyword>
<feature type="domain" description="HTH lacI-type" evidence="4">
    <location>
        <begin position="1"/>
        <end position="55"/>
    </location>
</feature>
<dbReference type="InterPro" id="IPR000843">
    <property type="entry name" value="HTH_LacI"/>
</dbReference>
<gene>
    <name evidence="5" type="ORF">SAMN04489711_103278</name>
</gene>
<dbReference type="SUPFAM" id="SSF47413">
    <property type="entry name" value="lambda repressor-like DNA-binding domains"/>
    <property type="match status" value="1"/>
</dbReference>
<dbReference type="STRING" id="1177982.SAMN04489711_103278"/>
<protein>
    <submittedName>
        <fullName evidence="5">Transcriptional regulator, LacI family</fullName>
    </submittedName>
</protein>
<evidence type="ECO:0000313" key="5">
    <source>
        <dbReference type="EMBL" id="SFE61246.1"/>
    </source>
</evidence>
<dbReference type="AlphaFoldDB" id="A0A1I2BYJ0"/>
<dbReference type="InterPro" id="IPR010982">
    <property type="entry name" value="Lambda_DNA-bd_dom_sf"/>
</dbReference>
<proteinExistence type="predicted"/>
<dbReference type="OrthoDB" id="269117at2"/>
<keyword evidence="2" id="KW-0238">DNA-binding</keyword>
<dbReference type="InterPro" id="IPR028082">
    <property type="entry name" value="Peripla_BP_I"/>
</dbReference>
<dbReference type="PANTHER" id="PTHR30146">
    <property type="entry name" value="LACI-RELATED TRANSCRIPTIONAL REPRESSOR"/>
    <property type="match status" value="1"/>
</dbReference>
<dbReference type="SUPFAM" id="SSF53822">
    <property type="entry name" value="Periplasmic binding protein-like I"/>
    <property type="match status" value="1"/>
</dbReference>
<evidence type="ECO:0000256" key="2">
    <source>
        <dbReference type="ARBA" id="ARBA00023125"/>
    </source>
</evidence>
<dbReference type="EMBL" id="FONX01000003">
    <property type="protein sequence ID" value="SFE61246.1"/>
    <property type="molecule type" value="Genomic_DNA"/>
</dbReference>
<dbReference type="Pfam" id="PF00356">
    <property type="entry name" value="LacI"/>
    <property type="match status" value="1"/>
</dbReference>
<evidence type="ECO:0000256" key="3">
    <source>
        <dbReference type="ARBA" id="ARBA00023163"/>
    </source>
</evidence>
<reference evidence="6" key="1">
    <citation type="submission" date="2016-10" db="EMBL/GenBank/DDBJ databases">
        <authorList>
            <person name="Varghese N."/>
            <person name="Submissions S."/>
        </authorList>
    </citation>
    <scope>NUCLEOTIDE SEQUENCE [LARGE SCALE GENOMIC DNA]</scope>
    <source>
        <strain evidence="6">DSM 27981</strain>
    </source>
</reference>
<dbReference type="PANTHER" id="PTHR30146:SF109">
    <property type="entry name" value="HTH-TYPE TRANSCRIPTIONAL REGULATOR GALS"/>
    <property type="match status" value="1"/>
</dbReference>
<dbReference type="Pfam" id="PF00532">
    <property type="entry name" value="Peripla_BP_1"/>
    <property type="match status" value="1"/>
</dbReference>
<keyword evidence="6" id="KW-1185">Reference proteome</keyword>
<dbReference type="GO" id="GO:0000976">
    <property type="term" value="F:transcription cis-regulatory region binding"/>
    <property type="evidence" value="ECO:0007669"/>
    <property type="project" value="TreeGrafter"/>
</dbReference>
<dbReference type="Gene3D" id="3.40.50.2300">
    <property type="match status" value="2"/>
</dbReference>
<dbReference type="RefSeq" id="WP_092938658.1">
    <property type="nucleotide sequence ID" value="NZ_FONX01000003.1"/>
</dbReference>
<name>A0A1I2BYJ0_9BURK</name>
<evidence type="ECO:0000259" key="4">
    <source>
        <dbReference type="PROSITE" id="PS50932"/>
    </source>
</evidence>
<dbReference type="Proteomes" id="UP000199119">
    <property type="component" value="Unassembled WGS sequence"/>
</dbReference>
<evidence type="ECO:0000313" key="6">
    <source>
        <dbReference type="Proteomes" id="UP000199119"/>
    </source>
</evidence>
<dbReference type="InterPro" id="IPR001761">
    <property type="entry name" value="Peripla_BP/Lac1_sug-bd_dom"/>
</dbReference>
<dbReference type="PROSITE" id="PS50932">
    <property type="entry name" value="HTH_LACI_2"/>
    <property type="match status" value="1"/>
</dbReference>
<dbReference type="Gene3D" id="1.10.260.40">
    <property type="entry name" value="lambda repressor-like DNA-binding domains"/>
    <property type="match status" value="1"/>
</dbReference>
<dbReference type="GO" id="GO:0003700">
    <property type="term" value="F:DNA-binding transcription factor activity"/>
    <property type="evidence" value="ECO:0007669"/>
    <property type="project" value="TreeGrafter"/>
</dbReference>